<dbReference type="Proteomes" id="UP000600449">
    <property type="component" value="Unassembled WGS sequence"/>
</dbReference>
<dbReference type="RefSeq" id="WP_188908418.1">
    <property type="nucleotide sequence ID" value="NZ_BMMF01000001.1"/>
</dbReference>
<sequence>MKVVGAGETKGAGRERFAAVDAARGVALVAMIVYHFAWDLWFYGLVAVEVPFDPAWRAFARTIASSFLILVGVGLVLASDAGLDARAYLRRLAKIAGAAALVTAATFVAFPDSFIFFGILHMIAVGSVLALPFLRLHPALTVLAAAAVLAAPFLYASPAFDTRWLAWIGFFETAPDTNDFEPVFPWLSAVLAGVALGRVLLDTRLRPRLAAIRLDGRLGRGLVAMGRWSLVIYLLHQPILLGALYPVALLAGDGVRAEQTMNSCRRTCTEAGRDEAFCTRYCDCALGTLEAEGLMSALDGPMSEAEQTRVDVIVNGCVAQSLRASPPPE</sequence>
<keyword evidence="1" id="KW-1133">Transmembrane helix</keyword>
<feature type="transmembrane region" description="Helical" evidence="1">
    <location>
        <begin position="58"/>
        <end position="79"/>
    </location>
</feature>
<feature type="domain" description="Heparan-alpha-glucosaminide N-acetyltransferase catalytic" evidence="2">
    <location>
        <begin position="16"/>
        <end position="238"/>
    </location>
</feature>
<gene>
    <name evidence="3" type="ORF">GCM10011322_01340</name>
</gene>
<feature type="transmembrane region" description="Helical" evidence="1">
    <location>
        <begin position="139"/>
        <end position="157"/>
    </location>
</feature>
<feature type="transmembrane region" description="Helical" evidence="1">
    <location>
        <begin position="222"/>
        <end position="245"/>
    </location>
</feature>
<evidence type="ECO:0000313" key="4">
    <source>
        <dbReference type="Proteomes" id="UP000600449"/>
    </source>
</evidence>
<feature type="transmembrane region" description="Helical" evidence="1">
    <location>
        <begin position="183"/>
        <end position="201"/>
    </location>
</feature>
<protein>
    <recommendedName>
        <fullName evidence="2">Heparan-alpha-glucosaminide N-acetyltransferase catalytic domain-containing protein</fullName>
    </recommendedName>
</protein>
<dbReference type="AlphaFoldDB" id="A0A917Q3G1"/>
<evidence type="ECO:0000313" key="3">
    <source>
        <dbReference type="EMBL" id="GGK18373.1"/>
    </source>
</evidence>
<feature type="transmembrane region" description="Helical" evidence="1">
    <location>
        <begin position="21"/>
        <end position="38"/>
    </location>
</feature>
<dbReference type="Pfam" id="PF07786">
    <property type="entry name" value="HGSNAT_cat"/>
    <property type="match status" value="1"/>
</dbReference>
<name>A0A917Q3G1_9HYPH</name>
<keyword evidence="4" id="KW-1185">Reference proteome</keyword>
<dbReference type="EMBL" id="BMMF01000001">
    <property type="protein sequence ID" value="GGK18373.1"/>
    <property type="molecule type" value="Genomic_DNA"/>
</dbReference>
<accession>A0A917Q3G1</accession>
<reference evidence="3 4" key="1">
    <citation type="journal article" date="2014" name="Int. J. Syst. Evol. Microbiol.">
        <title>Complete genome sequence of Corynebacterium casei LMG S-19264T (=DSM 44701T), isolated from a smear-ripened cheese.</title>
        <authorList>
            <consortium name="US DOE Joint Genome Institute (JGI-PGF)"/>
            <person name="Walter F."/>
            <person name="Albersmeier A."/>
            <person name="Kalinowski J."/>
            <person name="Ruckert C."/>
        </authorList>
    </citation>
    <scope>NUCLEOTIDE SEQUENCE [LARGE SCALE GENOMIC DNA]</scope>
    <source>
        <strain evidence="3 4">CGMCC 1.9161</strain>
    </source>
</reference>
<dbReference type="InterPro" id="IPR012429">
    <property type="entry name" value="HGSNAT_cat"/>
</dbReference>
<feature type="transmembrane region" description="Helical" evidence="1">
    <location>
        <begin position="91"/>
        <end position="108"/>
    </location>
</feature>
<keyword evidence="1" id="KW-0812">Transmembrane</keyword>
<feature type="transmembrane region" description="Helical" evidence="1">
    <location>
        <begin position="114"/>
        <end position="134"/>
    </location>
</feature>
<comment type="caution">
    <text evidence="3">The sequence shown here is derived from an EMBL/GenBank/DDBJ whole genome shotgun (WGS) entry which is preliminary data.</text>
</comment>
<keyword evidence="1" id="KW-0472">Membrane</keyword>
<proteinExistence type="predicted"/>
<evidence type="ECO:0000256" key="1">
    <source>
        <dbReference type="SAM" id="Phobius"/>
    </source>
</evidence>
<organism evidence="3 4">
    <name type="scientific">Salinarimonas ramus</name>
    <dbReference type="NCBI Taxonomy" id="690164"/>
    <lineage>
        <taxon>Bacteria</taxon>
        <taxon>Pseudomonadati</taxon>
        <taxon>Pseudomonadota</taxon>
        <taxon>Alphaproteobacteria</taxon>
        <taxon>Hyphomicrobiales</taxon>
        <taxon>Salinarimonadaceae</taxon>
        <taxon>Salinarimonas</taxon>
    </lineage>
</organism>
<evidence type="ECO:0000259" key="2">
    <source>
        <dbReference type="Pfam" id="PF07786"/>
    </source>
</evidence>